<feature type="transmembrane region" description="Helical" evidence="7">
    <location>
        <begin position="14"/>
        <end position="33"/>
    </location>
</feature>
<evidence type="ECO:0000256" key="3">
    <source>
        <dbReference type="ARBA" id="ARBA00022679"/>
    </source>
</evidence>
<dbReference type="Pfam" id="PF01790">
    <property type="entry name" value="LGT"/>
    <property type="match status" value="1"/>
</dbReference>
<evidence type="ECO:0000313" key="9">
    <source>
        <dbReference type="EMBL" id="EHL19492.1"/>
    </source>
</evidence>
<gene>
    <name evidence="7" type="primary">lgt</name>
    <name evidence="9" type="ORF">HMPREF9628_00213</name>
    <name evidence="8" type="ORF">HMPREF9629_00331</name>
</gene>
<feature type="binding site" evidence="7">
    <location>
        <position position="131"/>
    </location>
    <ligand>
        <name>a 1,2-diacyl-sn-glycero-3-phospho-(1'-sn-glycerol)</name>
        <dbReference type="ChEBI" id="CHEBI:64716"/>
    </ligand>
</feature>
<reference evidence="8 11" key="1">
    <citation type="submission" date="2011-08" db="EMBL/GenBank/DDBJ databases">
        <title>The Genome Sequence of Eubacteriaceae bacterium ACC19a.</title>
        <authorList>
            <consortium name="The Broad Institute Genome Sequencing Platform"/>
            <person name="Earl A."/>
            <person name="Ward D."/>
            <person name="Feldgarden M."/>
            <person name="Gevers D."/>
            <person name="Sizova M."/>
            <person name="Hazen A."/>
            <person name="Epstein S."/>
            <person name="Young S.K."/>
            <person name="Zeng Q."/>
            <person name="Gargeya S."/>
            <person name="Fitzgerald M."/>
            <person name="Haas B."/>
            <person name="Abouelleil A."/>
            <person name="Alvarado L."/>
            <person name="Arachchi H.M."/>
            <person name="Berlin A."/>
            <person name="Brown A."/>
            <person name="Chapman S.B."/>
            <person name="Chen Z."/>
            <person name="Dunbar C."/>
            <person name="Freedman E."/>
            <person name="Gearin G."/>
            <person name="Gellesch M."/>
            <person name="Goldberg J."/>
            <person name="Griggs A."/>
            <person name="Gujja S."/>
            <person name="Heiman D."/>
            <person name="Howarth C."/>
            <person name="Larson L."/>
            <person name="Lui A."/>
            <person name="MacDonald P.J.P."/>
            <person name="Montmayeur A."/>
            <person name="Murphy C."/>
            <person name="Neiman D."/>
            <person name="Pearson M."/>
            <person name="Priest M."/>
            <person name="Roberts A."/>
            <person name="Saif S."/>
            <person name="Shea T."/>
            <person name="Shenoy N."/>
            <person name="Sisk P."/>
            <person name="Stolte C."/>
            <person name="Sykes S."/>
            <person name="Wortman J."/>
            <person name="Nusbaum C."/>
            <person name="Birren B."/>
        </authorList>
    </citation>
    <scope>NUCLEOTIDE SEQUENCE [LARGE SCALE GENOMIC DNA]</scope>
    <source>
        <strain evidence="8 11">ACC19a</strain>
    </source>
</reference>
<dbReference type="HAMAP" id="MF_01147">
    <property type="entry name" value="Lgt"/>
    <property type="match status" value="1"/>
</dbReference>
<dbReference type="EC" id="2.5.1.145" evidence="7"/>
<feature type="transmembrane region" description="Helical" evidence="7">
    <location>
        <begin position="189"/>
        <end position="207"/>
    </location>
</feature>
<evidence type="ECO:0000313" key="8">
    <source>
        <dbReference type="EMBL" id="EHL13031.1"/>
    </source>
</evidence>
<dbReference type="InterPro" id="IPR001640">
    <property type="entry name" value="Lgt"/>
</dbReference>
<dbReference type="PANTHER" id="PTHR30589:SF0">
    <property type="entry name" value="PHOSPHATIDYLGLYCEROL--PROLIPOPROTEIN DIACYLGLYCERYL TRANSFERASE"/>
    <property type="match status" value="1"/>
</dbReference>
<name>G9X1Q8_9FIRM</name>
<comment type="subcellular location">
    <subcellularLocation>
        <location evidence="7">Cell membrane</location>
        <topology evidence="7">Multi-pass membrane protein</topology>
    </subcellularLocation>
</comment>
<keyword evidence="5 7" id="KW-1133">Transmembrane helix</keyword>
<protein>
    <recommendedName>
        <fullName evidence="7">Phosphatidylglycerol--prolipoprotein diacylglyceryl transferase</fullName>
        <ecNumber evidence="7">2.5.1.145</ecNumber>
    </recommendedName>
</protein>
<dbReference type="RefSeq" id="WP_009524568.1">
    <property type="nucleotide sequence ID" value="NZ_JH414547.1"/>
</dbReference>
<comment type="function">
    <text evidence="7">Catalyzes the transfer of the diacylglyceryl group from phosphatidylglycerol to the sulfhydryl group of the N-terminal cysteine of a prolipoprotein, the first step in the formation of mature lipoproteins.</text>
</comment>
<dbReference type="EMBL" id="AFZG01000019">
    <property type="protein sequence ID" value="EHL19492.1"/>
    <property type="molecule type" value="Genomic_DNA"/>
</dbReference>
<dbReference type="GO" id="GO:0008961">
    <property type="term" value="F:phosphatidylglycerol-prolipoprotein diacylglyceryl transferase activity"/>
    <property type="evidence" value="ECO:0007669"/>
    <property type="project" value="UniProtKB-UniRule"/>
</dbReference>
<comment type="catalytic activity">
    <reaction evidence="7">
        <text>L-cysteinyl-[prolipoprotein] + a 1,2-diacyl-sn-glycero-3-phospho-(1'-sn-glycerol) = an S-1,2-diacyl-sn-glyceryl-L-cysteinyl-[prolipoprotein] + sn-glycerol 1-phosphate + H(+)</text>
        <dbReference type="Rhea" id="RHEA:56712"/>
        <dbReference type="Rhea" id="RHEA-COMP:14679"/>
        <dbReference type="Rhea" id="RHEA-COMP:14680"/>
        <dbReference type="ChEBI" id="CHEBI:15378"/>
        <dbReference type="ChEBI" id="CHEBI:29950"/>
        <dbReference type="ChEBI" id="CHEBI:57685"/>
        <dbReference type="ChEBI" id="CHEBI:64716"/>
        <dbReference type="ChEBI" id="CHEBI:140658"/>
        <dbReference type="EC" id="2.5.1.145"/>
    </reaction>
</comment>
<sequence>MINPIAFTILGIQVRWYGVIITLGLLIAGYIAMKNARYMGLKDDYITDYVLWAMPFCIIGARLYYVIFEWDYYKGDFFKIINIREGGLAIHGGLIAGFLVAYFYTKAKKINFMQFADIICVSIPLGQSIGRWGNFTNSEAYGTATNLPWAININGQMVHPTFLYESIWNFALFIFLYRLLKKRKFNGQIISLYMIIYSVGRFFIEALRTDSLMILGLKTAQLVSISLIILGVAVYVYASKNNRISD</sequence>
<evidence type="ECO:0000256" key="5">
    <source>
        <dbReference type="ARBA" id="ARBA00022989"/>
    </source>
</evidence>
<keyword evidence="4 7" id="KW-0812">Transmembrane</keyword>
<dbReference type="Proteomes" id="UP000003379">
    <property type="component" value="Unassembled WGS sequence"/>
</dbReference>
<accession>G9X1Q8</accession>
<keyword evidence="3 7" id="KW-0808">Transferase</keyword>
<dbReference type="EMBL" id="AFZE01000045">
    <property type="protein sequence ID" value="EHL13031.1"/>
    <property type="molecule type" value="Genomic_DNA"/>
</dbReference>
<dbReference type="UniPathway" id="UPA00664"/>
<dbReference type="Proteomes" id="UP000006437">
    <property type="component" value="Unassembled WGS sequence"/>
</dbReference>
<dbReference type="PANTHER" id="PTHR30589">
    <property type="entry name" value="PROLIPOPROTEIN DIACYLGLYCERYL TRANSFERASE"/>
    <property type="match status" value="1"/>
</dbReference>
<dbReference type="AlphaFoldDB" id="G9X1Q8"/>
<evidence type="ECO:0000256" key="7">
    <source>
        <dbReference type="HAMAP-Rule" id="MF_01147"/>
    </source>
</evidence>
<keyword evidence="6 7" id="KW-0472">Membrane</keyword>
<dbReference type="GO" id="GO:0042158">
    <property type="term" value="P:lipoprotein biosynthetic process"/>
    <property type="evidence" value="ECO:0007669"/>
    <property type="project" value="UniProtKB-UniRule"/>
</dbReference>
<comment type="caution">
    <text evidence="8">The sequence shown here is derived from an EMBL/GenBank/DDBJ whole genome shotgun (WGS) entry which is preliminary data.</text>
</comment>
<feature type="transmembrane region" description="Helical" evidence="7">
    <location>
        <begin position="45"/>
        <end position="68"/>
    </location>
</feature>
<organism evidence="8 11">
    <name type="scientific">Peptoanaerobacter stomatis</name>
    <dbReference type="NCBI Taxonomy" id="796937"/>
    <lineage>
        <taxon>Bacteria</taxon>
        <taxon>Bacillati</taxon>
        <taxon>Bacillota</taxon>
        <taxon>Clostridia</taxon>
        <taxon>Peptostreptococcales</taxon>
        <taxon>Filifactoraceae</taxon>
        <taxon>Peptoanaerobacter</taxon>
    </lineage>
</organism>
<evidence type="ECO:0000256" key="4">
    <source>
        <dbReference type="ARBA" id="ARBA00022692"/>
    </source>
</evidence>
<comment type="pathway">
    <text evidence="7">Protein modification; lipoprotein biosynthesis (diacylglyceryl transfer).</text>
</comment>
<feature type="transmembrane region" description="Helical" evidence="7">
    <location>
        <begin position="88"/>
        <end position="105"/>
    </location>
</feature>
<feature type="transmembrane region" description="Helical" evidence="7">
    <location>
        <begin position="219"/>
        <end position="238"/>
    </location>
</feature>
<proteinExistence type="inferred from homology"/>
<evidence type="ECO:0000256" key="2">
    <source>
        <dbReference type="ARBA" id="ARBA00022475"/>
    </source>
</evidence>
<dbReference type="STRING" id="796937.HMPREF9630_01556"/>
<evidence type="ECO:0000256" key="1">
    <source>
        <dbReference type="ARBA" id="ARBA00007150"/>
    </source>
</evidence>
<accession>G9XC05</accession>
<reference evidence="9 10" key="2">
    <citation type="submission" date="2011-08" db="EMBL/GenBank/DDBJ databases">
        <title>The Genome Sequence of Eubacteriaceae bacterium CM5.</title>
        <authorList>
            <consortium name="The Broad Institute Genome Sequencing Platform"/>
            <person name="Earl A."/>
            <person name="Ward D."/>
            <person name="Feldgarden M."/>
            <person name="Gevers D."/>
            <person name="Sizova M."/>
            <person name="Hazen A."/>
            <person name="Epstein S."/>
            <person name="Young S.K."/>
            <person name="Zeng Q."/>
            <person name="Gargeya S."/>
            <person name="Fitzgerald M."/>
            <person name="Haas B."/>
            <person name="Abouelleil A."/>
            <person name="Alvarado L."/>
            <person name="Arachchi H.M."/>
            <person name="Berlin A."/>
            <person name="Brown A."/>
            <person name="Chapman S.B."/>
            <person name="Chen Z."/>
            <person name="Dunbar C."/>
            <person name="Freedman E."/>
            <person name="Gearin G."/>
            <person name="Gellesch M."/>
            <person name="Goldberg J."/>
            <person name="Griggs A."/>
            <person name="Gujja S."/>
            <person name="Heiman D."/>
            <person name="Howarth C."/>
            <person name="Larson L."/>
            <person name="Lui A."/>
            <person name="MacDonald P.J.P."/>
            <person name="Montmayeur A."/>
            <person name="Murphy C."/>
            <person name="Neiman D."/>
            <person name="Pearson M."/>
            <person name="Priest M."/>
            <person name="Roberts A."/>
            <person name="Saif S."/>
            <person name="Shea T."/>
            <person name="Shenoy N."/>
            <person name="Sisk P."/>
            <person name="Stolte C."/>
            <person name="Sykes S."/>
            <person name="Wortman J."/>
            <person name="Nusbaum C."/>
            <person name="Birren B."/>
        </authorList>
    </citation>
    <scope>NUCLEOTIDE SEQUENCE [LARGE SCALE GENOMIC DNA]</scope>
    <source>
        <strain evidence="9 10">CM5</strain>
    </source>
</reference>
<evidence type="ECO:0000256" key="6">
    <source>
        <dbReference type="ARBA" id="ARBA00023136"/>
    </source>
</evidence>
<dbReference type="PATRIC" id="fig|796937.3.peg.1553"/>
<dbReference type="GO" id="GO:0005886">
    <property type="term" value="C:plasma membrane"/>
    <property type="evidence" value="ECO:0007669"/>
    <property type="project" value="UniProtKB-SubCell"/>
</dbReference>
<dbReference type="HOGENOM" id="CLU_013386_1_2_9"/>
<dbReference type="NCBIfam" id="TIGR00544">
    <property type="entry name" value="lgt"/>
    <property type="match status" value="1"/>
</dbReference>
<evidence type="ECO:0000313" key="10">
    <source>
        <dbReference type="Proteomes" id="UP000003379"/>
    </source>
</evidence>
<evidence type="ECO:0000313" key="11">
    <source>
        <dbReference type="Proteomes" id="UP000006437"/>
    </source>
</evidence>
<keyword evidence="2 7" id="KW-1003">Cell membrane</keyword>
<keyword evidence="8" id="KW-0449">Lipoprotein</keyword>
<comment type="similarity">
    <text evidence="1 7">Belongs to the Lgt family.</text>
</comment>